<dbReference type="Pfam" id="PF09492">
    <property type="entry name" value="Pec_lyase"/>
    <property type="match status" value="1"/>
</dbReference>
<name>A0ABW0KU64_9BACT</name>
<dbReference type="RefSeq" id="WP_377168262.1">
    <property type="nucleotide sequence ID" value="NZ_JBHSMQ010000005.1"/>
</dbReference>
<evidence type="ECO:0000256" key="2">
    <source>
        <dbReference type="SAM" id="MobiDB-lite"/>
    </source>
</evidence>
<dbReference type="GO" id="GO:0016829">
    <property type="term" value="F:lyase activity"/>
    <property type="evidence" value="ECO:0007669"/>
    <property type="project" value="UniProtKB-KW"/>
</dbReference>
<evidence type="ECO:0000313" key="5">
    <source>
        <dbReference type="Proteomes" id="UP001596052"/>
    </source>
</evidence>
<evidence type="ECO:0000256" key="1">
    <source>
        <dbReference type="SAM" id="Coils"/>
    </source>
</evidence>
<feature type="signal peptide" evidence="3">
    <location>
        <begin position="1"/>
        <end position="16"/>
    </location>
</feature>
<keyword evidence="3" id="KW-0732">Signal</keyword>
<dbReference type="InterPro" id="IPR012669">
    <property type="entry name" value="Pectate_lyase"/>
</dbReference>
<organism evidence="4 5">
    <name type="scientific">Prosthecobacter fluviatilis</name>
    <dbReference type="NCBI Taxonomy" id="445931"/>
    <lineage>
        <taxon>Bacteria</taxon>
        <taxon>Pseudomonadati</taxon>
        <taxon>Verrucomicrobiota</taxon>
        <taxon>Verrucomicrobiia</taxon>
        <taxon>Verrucomicrobiales</taxon>
        <taxon>Verrucomicrobiaceae</taxon>
        <taxon>Prosthecobacter</taxon>
    </lineage>
</organism>
<dbReference type="EMBL" id="JBHSMQ010000005">
    <property type="protein sequence ID" value="MFC5456227.1"/>
    <property type="molecule type" value="Genomic_DNA"/>
</dbReference>
<keyword evidence="5" id="KW-1185">Reference proteome</keyword>
<keyword evidence="1" id="KW-0175">Coiled coil</keyword>
<feature type="chain" id="PRO_5045456901" evidence="3">
    <location>
        <begin position="17"/>
        <end position="473"/>
    </location>
</feature>
<dbReference type="Gene3D" id="1.50.10.20">
    <property type="match status" value="1"/>
</dbReference>
<accession>A0ABW0KU64</accession>
<protein>
    <submittedName>
        <fullName evidence="4">Pectate lyase</fullName>
    </submittedName>
</protein>
<sequence length="473" mass="53143">MRPLFLLALSSSFALAADLPDPAVITAAMKKAVTYAHTHLAREGGYASSYDKEGKIGEVEHAKSPTVTSIQPHGTTTMGLVMLKAYQATGDAVFLTAAKDAAKSLLKCQLATGGWDSDFDFDPEKIKKYHLRSDLDAGDKEPGKRRNSSTLDDNKTESALLFLLEMVHEPACKDDVELKRCTKFAFDSLLAAQAPIGAWPQQFTGPADPTAPVLKASYPETWSRTFPAVKYTGFYTLNDDNLQQIAKVLFRAYELEKDERYLTALKKLGDFFILAQMPEPQPVWAQQYDRDMHPVWARKFEPPSVTGYESLGAMEVLHQLWVLTGDDKYLKPIQPALAWFERSKLPDGTHARFYELQTNKPLFFVKDTYVLTYDSSNIPTHYSFTDMVQDNIDDFKKKLAKSREELQKNFAGPQTPKEWLSRAKAAASKARKAAESLDSEGRWLKNDEIDSGEFVKNMNAMTNYIEARKKSGE</sequence>
<feature type="region of interest" description="Disordered" evidence="2">
    <location>
        <begin position="132"/>
        <end position="152"/>
    </location>
</feature>
<feature type="coiled-coil region" evidence="1">
    <location>
        <begin position="385"/>
        <end position="440"/>
    </location>
</feature>
<evidence type="ECO:0000313" key="4">
    <source>
        <dbReference type="EMBL" id="MFC5456227.1"/>
    </source>
</evidence>
<comment type="caution">
    <text evidence="4">The sequence shown here is derived from an EMBL/GenBank/DDBJ whole genome shotgun (WGS) entry which is preliminary data.</text>
</comment>
<feature type="compositionally biased region" description="Basic and acidic residues" evidence="2">
    <location>
        <begin position="132"/>
        <end position="144"/>
    </location>
</feature>
<dbReference type="Proteomes" id="UP001596052">
    <property type="component" value="Unassembled WGS sequence"/>
</dbReference>
<gene>
    <name evidence="4" type="ORF">ACFQDI_15290</name>
</gene>
<evidence type="ECO:0000256" key="3">
    <source>
        <dbReference type="SAM" id="SignalP"/>
    </source>
</evidence>
<dbReference type="SUPFAM" id="SSF81853">
    <property type="entry name" value="Family 10 polysaccharide lyase"/>
    <property type="match status" value="1"/>
</dbReference>
<reference evidence="5" key="1">
    <citation type="journal article" date="2019" name="Int. J. Syst. Evol. Microbiol.">
        <title>The Global Catalogue of Microorganisms (GCM) 10K type strain sequencing project: providing services to taxonomists for standard genome sequencing and annotation.</title>
        <authorList>
            <consortium name="The Broad Institute Genomics Platform"/>
            <consortium name="The Broad Institute Genome Sequencing Center for Infectious Disease"/>
            <person name="Wu L."/>
            <person name="Ma J."/>
        </authorList>
    </citation>
    <scope>NUCLEOTIDE SEQUENCE [LARGE SCALE GENOMIC DNA]</scope>
    <source>
        <strain evidence="5">CGMCC 4.1469</strain>
    </source>
</reference>
<proteinExistence type="predicted"/>
<keyword evidence="4" id="KW-0456">Lyase</keyword>